<dbReference type="OrthoDB" id="3233810at2"/>
<dbReference type="eggNOG" id="ENOG5030JJR">
    <property type="taxonomic scope" value="Bacteria"/>
</dbReference>
<dbReference type="HOGENOM" id="CLU_2034330_0_0_7"/>
<reference evidence="1" key="1">
    <citation type="submission" date="2011-11" db="EMBL/GenBank/DDBJ databases">
        <title>Improved High-Quality Draft sequence of Desulfovibrio sp. U5L.</title>
        <authorList>
            <consortium name="US DOE Joint Genome Institute"/>
            <person name="Lucas S."/>
            <person name="Han J."/>
            <person name="Lapidus A."/>
            <person name="Cheng J.-F."/>
            <person name="Goodwin L."/>
            <person name="Pitluck S."/>
            <person name="Peters L."/>
            <person name="Ovchinnikova G."/>
            <person name="Held B."/>
            <person name="Detter J.C."/>
            <person name="Han C."/>
            <person name="Tapia R."/>
            <person name="Land M."/>
            <person name="Hauser L."/>
            <person name="Kyrpides N."/>
            <person name="Ivanova N."/>
            <person name="Pagani I."/>
            <person name="Gabster J."/>
            <person name="Walker C."/>
            <person name="Stolyar S."/>
            <person name="Stahl D."/>
            <person name="Arkin A."/>
            <person name="Dehal P."/>
            <person name="Hazen T."/>
            <person name="Woyke T."/>
        </authorList>
    </citation>
    <scope>NUCLEOTIDE SEQUENCE [LARGE SCALE GENOMIC DNA]</scope>
    <source>
        <strain evidence="1">U5L</strain>
    </source>
</reference>
<dbReference type="Pfam" id="PF10387">
    <property type="entry name" value="DUF2442"/>
    <property type="match status" value="1"/>
</dbReference>
<dbReference type="STRING" id="596152.DesU5LDRAFT_1173"/>
<dbReference type="InterPro" id="IPR018841">
    <property type="entry name" value="DUF2442"/>
</dbReference>
<dbReference type="AlphaFoldDB" id="I2PZB7"/>
<dbReference type="SUPFAM" id="SSF143880">
    <property type="entry name" value="NE0471 N-terminal domain-like"/>
    <property type="match status" value="1"/>
</dbReference>
<evidence type="ECO:0008006" key="2">
    <source>
        <dbReference type="Google" id="ProtNLM"/>
    </source>
</evidence>
<accession>I2PZB7</accession>
<protein>
    <recommendedName>
        <fullName evidence="2">DUF2442 domain-containing protein</fullName>
    </recommendedName>
</protein>
<dbReference type="InterPro" id="IPR036782">
    <property type="entry name" value="NE0471-like_N"/>
</dbReference>
<proteinExistence type="predicted"/>
<sequence length="121" mass="13357">MGDGSRILQGAREALAIARGKISQAANELGSDAYPPVPWKVEAIKALPGYRLEVTFAEGLHGVVDLSHIPHTGVFAVWDEPGYFEKASIDPETWTVCWPRGEDVAPDYMYEEVKKQQGENE</sequence>
<name>I2PZB7_9BACT</name>
<organism evidence="1">
    <name type="scientific">Desulfovibrio sp. U5L</name>
    <dbReference type="NCBI Taxonomy" id="596152"/>
    <lineage>
        <taxon>Bacteria</taxon>
        <taxon>Pseudomonadati</taxon>
        <taxon>Thermodesulfobacteriota</taxon>
        <taxon>Desulfovibrionia</taxon>
        <taxon>Desulfovibrionales</taxon>
        <taxon>Desulfovibrionaceae</taxon>
        <taxon>Desulfovibrio</taxon>
    </lineage>
</organism>
<gene>
    <name evidence="1" type="ORF">DesU5LDRAFT_1173</name>
</gene>
<dbReference type="Gene3D" id="3.30.2020.10">
    <property type="entry name" value="NE0471-like N-terminal domain"/>
    <property type="match status" value="1"/>
</dbReference>
<evidence type="ECO:0000313" key="1">
    <source>
        <dbReference type="EMBL" id="EIG52873.1"/>
    </source>
</evidence>
<dbReference type="EMBL" id="JH600068">
    <property type="protein sequence ID" value="EIG52873.1"/>
    <property type="molecule type" value="Genomic_DNA"/>
</dbReference>